<dbReference type="AlphaFoldDB" id="X1DFJ9"/>
<keyword evidence="1" id="KW-0472">Membrane</keyword>
<keyword evidence="1" id="KW-0812">Transmembrane</keyword>
<name>X1DFJ9_9ZZZZ</name>
<evidence type="ECO:0000313" key="2">
    <source>
        <dbReference type="EMBL" id="GAH03839.1"/>
    </source>
</evidence>
<organism evidence="2">
    <name type="scientific">marine sediment metagenome</name>
    <dbReference type="NCBI Taxonomy" id="412755"/>
    <lineage>
        <taxon>unclassified sequences</taxon>
        <taxon>metagenomes</taxon>
        <taxon>ecological metagenomes</taxon>
    </lineage>
</organism>
<feature type="transmembrane region" description="Helical" evidence="1">
    <location>
        <begin position="61"/>
        <end position="83"/>
    </location>
</feature>
<feature type="non-terminal residue" evidence="2">
    <location>
        <position position="1"/>
    </location>
</feature>
<keyword evidence="1" id="KW-1133">Transmembrane helix</keyword>
<protein>
    <recommendedName>
        <fullName evidence="3">Polysulfide reductase</fullName>
    </recommendedName>
</protein>
<evidence type="ECO:0000256" key="1">
    <source>
        <dbReference type="SAM" id="Phobius"/>
    </source>
</evidence>
<reference evidence="2" key="1">
    <citation type="journal article" date="2014" name="Front. Microbiol.">
        <title>High frequency of phylogenetically diverse reductive dehalogenase-homologous genes in deep subseafloor sedimentary metagenomes.</title>
        <authorList>
            <person name="Kawai M."/>
            <person name="Futagami T."/>
            <person name="Toyoda A."/>
            <person name="Takaki Y."/>
            <person name="Nishi S."/>
            <person name="Hori S."/>
            <person name="Arai W."/>
            <person name="Tsubouchi T."/>
            <person name="Morono Y."/>
            <person name="Uchiyama I."/>
            <person name="Ito T."/>
            <person name="Fujiyama A."/>
            <person name="Inagaki F."/>
            <person name="Takami H."/>
        </authorList>
    </citation>
    <scope>NUCLEOTIDE SEQUENCE</scope>
    <source>
        <strain evidence="2">Expedition CK06-06</strain>
    </source>
</reference>
<accession>X1DFJ9</accession>
<dbReference type="EMBL" id="BART01024406">
    <property type="protein sequence ID" value="GAH03839.1"/>
    <property type="molecule type" value="Genomic_DNA"/>
</dbReference>
<evidence type="ECO:0008006" key="3">
    <source>
        <dbReference type="Google" id="ProtNLM"/>
    </source>
</evidence>
<sequence>TLLRTIMESATTIPDFLYYYEFKHAFGAWQGFHIEVVLGLYLPFILMLISSVRKTIAGKMVTSTLVLAGIMSMYMESLIVGQSRPVGPKAEHYPQFISYFPSIWEWLVFIFALAIILLLYTIGERYLRLAEAPE</sequence>
<feature type="transmembrane region" description="Helical" evidence="1">
    <location>
        <begin position="28"/>
        <end position="49"/>
    </location>
</feature>
<feature type="transmembrane region" description="Helical" evidence="1">
    <location>
        <begin position="103"/>
        <end position="122"/>
    </location>
</feature>
<proteinExistence type="predicted"/>
<gene>
    <name evidence="2" type="ORF">S01H4_44097</name>
</gene>
<comment type="caution">
    <text evidence="2">The sequence shown here is derived from an EMBL/GenBank/DDBJ whole genome shotgun (WGS) entry which is preliminary data.</text>
</comment>